<accession>A0A2X4UEJ6</accession>
<dbReference type="RefSeq" id="WP_073972041.1">
    <property type="nucleotide sequence ID" value="NZ_CAMITG010000003.1"/>
</dbReference>
<evidence type="ECO:0000313" key="3">
    <source>
        <dbReference type="Proteomes" id="UP000248897"/>
    </source>
</evidence>
<proteinExistence type="predicted"/>
<dbReference type="EMBL" id="CP065673">
    <property type="protein sequence ID" value="QPS21356.1"/>
    <property type="molecule type" value="Genomic_DNA"/>
</dbReference>
<dbReference type="EMBL" id="LS483469">
    <property type="protein sequence ID" value="SQI37403.1"/>
    <property type="molecule type" value="Genomic_DNA"/>
</dbReference>
<evidence type="ECO:0000313" key="2">
    <source>
        <dbReference type="EMBL" id="SQI37403.1"/>
    </source>
</evidence>
<organism evidence="2 3">
    <name type="scientific">Serratia plymuthica</name>
    <dbReference type="NCBI Taxonomy" id="82996"/>
    <lineage>
        <taxon>Bacteria</taxon>
        <taxon>Pseudomonadati</taxon>
        <taxon>Pseudomonadota</taxon>
        <taxon>Gammaproteobacteria</taxon>
        <taxon>Enterobacterales</taxon>
        <taxon>Yersiniaceae</taxon>
        <taxon>Serratia</taxon>
    </lineage>
</organism>
<sequence>MPTTVPDSSWYKAKSAGADAPCSCPYANVHKCYRYYASLDMLGKAKMITSISDEKKSELEAFWSETGLVPVIAEEDTGIGGSPGSWTSFSNFCPEVIFSYFGYYASYLAKYVDDIDKDAGQRRAEREGIKNNWRYSWGFLDACHFLDCSVYNQVNIFNSEKIKELDRLVHSNIVVLIGRMEQCLESKDPSGVLHAASNILETMAKDILNDAGLSDQTLGSFIGKYERESALPKEITKVVGSIYGLRNKMPLSGHGNTKKPNISMHDAIIIAAATKFIVEIEYRFSKALQRS</sequence>
<reference evidence="2 3" key="1">
    <citation type="submission" date="2018-06" db="EMBL/GenBank/DDBJ databases">
        <authorList>
            <consortium name="Pathogen Informatics"/>
            <person name="Doyle S."/>
        </authorList>
    </citation>
    <scope>NUCLEOTIDE SEQUENCE [LARGE SCALE GENOMIC DNA]</scope>
    <source>
        <strain evidence="2 3">NCTC12961</strain>
    </source>
</reference>
<evidence type="ECO:0000313" key="1">
    <source>
        <dbReference type="EMBL" id="QPS21356.1"/>
    </source>
</evidence>
<gene>
    <name evidence="1" type="ORF">I6G64_02720</name>
    <name evidence="2" type="ORF">NCTC12961_02345</name>
</gene>
<keyword evidence="4" id="KW-1185">Reference proteome</keyword>
<evidence type="ECO:0000313" key="4">
    <source>
        <dbReference type="Proteomes" id="UP000594967"/>
    </source>
</evidence>
<dbReference type="Proteomes" id="UP000594967">
    <property type="component" value="Chromosome"/>
</dbReference>
<name>A0A2X4UEJ6_SERPL</name>
<dbReference type="AlphaFoldDB" id="A0A2X4UEJ6"/>
<protein>
    <submittedName>
        <fullName evidence="2">Uncharacterized protein</fullName>
    </submittedName>
</protein>
<reference evidence="1 4" key="2">
    <citation type="submission" date="2020-12" db="EMBL/GenBank/DDBJ databases">
        <title>FDA dAtabase for Regulatory Grade micrObial Sequences (FDA-ARGOS): Supporting development and validation of Infectious Disease Dx tests.</title>
        <authorList>
            <person name="Sproer C."/>
            <person name="Gronow S."/>
            <person name="Severitt S."/>
            <person name="Schroder I."/>
            <person name="Tallon L."/>
            <person name="Sadzewicz L."/>
            <person name="Zhao X."/>
            <person name="Boylan J."/>
            <person name="Ott S."/>
            <person name="Bowen H."/>
            <person name="Vavikolanu K."/>
            <person name="Mehta A."/>
            <person name="Aluvathingal J."/>
            <person name="Nadendla S."/>
            <person name="Lowell S."/>
            <person name="Myers T."/>
            <person name="Yan Y."/>
            <person name="Sichtig H."/>
        </authorList>
    </citation>
    <scope>NUCLEOTIDE SEQUENCE [LARGE SCALE GENOMIC DNA]</scope>
    <source>
        <strain evidence="1 4">FDAARGOS_907</strain>
    </source>
</reference>
<dbReference type="Proteomes" id="UP000248897">
    <property type="component" value="Chromosome 1"/>
</dbReference>